<protein>
    <submittedName>
        <fullName evidence="1">Uncharacterized protein</fullName>
    </submittedName>
</protein>
<keyword evidence="2" id="KW-1185">Reference proteome</keyword>
<evidence type="ECO:0000313" key="1">
    <source>
        <dbReference type="EMBL" id="KAG5605187.1"/>
    </source>
</evidence>
<dbReference type="Proteomes" id="UP000824120">
    <property type="component" value="Chromosome 5"/>
</dbReference>
<reference evidence="1 2" key="1">
    <citation type="submission" date="2020-09" db="EMBL/GenBank/DDBJ databases">
        <title>De no assembly of potato wild relative species, Solanum commersonii.</title>
        <authorList>
            <person name="Cho K."/>
        </authorList>
    </citation>
    <scope>NUCLEOTIDE SEQUENCE [LARGE SCALE GENOMIC DNA]</scope>
    <source>
        <strain evidence="1">LZ3.2</strain>
        <tissue evidence="1">Leaf</tissue>
    </source>
</reference>
<organism evidence="1 2">
    <name type="scientific">Solanum commersonii</name>
    <name type="common">Commerson's wild potato</name>
    <name type="synonym">Commerson's nightshade</name>
    <dbReference type="NCBI Taxonomy" id="4109"/>
    <lineage>
        <taxon>Eukaryota</taxon>
        <taxon>Viridiplantae</taxon>
        <taxon>Streptophyta</taxon>
        <taxon>Embryophyta</taxon>
        <taxon>Tracheophyta</taxon>
        <taxon>Spermatophyta</taxon>
        <taxon>Magnoliopsida</taxon>
        <taxon>eudicotyledons</taxon>
        <taxon>Gunneridae</taxon>
        <taxon>Pentapetalae</taxon>
        <taxon>asterids</taxon>
        <taxon>lamiids</taxon>
        <taxon>Solanales</taxon>
        <taxon>Solanaceae</taxon>
        <taxon>Solanoideae</taxon>
        <taxon>Solaneae</taxon>
        <taxon>Solanum</taxon>
    </lineage>
</organism>
<gene>
    <name evidence="1" type="ORF">H5410_026679</name>
</gene>
<dbReference type="AlphaFoldDB" id="A0A9J5YWT7"/>
<comment type="caution">
    <text evidence="1">The sequence shown here is derived from an EMBL/GenBank/DDBJ whole genome shotgun (WGS) entry which is preliminary data.</text>
</comment>
<name>A0A9J5YWT7_SOLCO</name>
<accession>A0A9J5YWT7</accession>
<evidence type="ECO:0000313" key="2">
    <source>
        <dbReference type="Proteomes" id="UP000824120"/>
    </source>
</evidence>
<dbReference type="EMBL" id="JACXVP010000005">
    <property type="protein sequence ID" value="KAG5605187.1"/>
    <property type="molecule type" value="Genomic_DNA"/>
</dbReference>
<dbReference type="OrthoDB" id="10455009at2759"/>
<proteinExistence type="predicted"/>
<sequence>MICGYGLNHHIDGSELVPDKFIADNQLNSAYKAWARQGQLILTNRCQDAPMLSPFSSSNQLASAYATDTMDPTISMQIPLTTGGQPTTNSISPSNNLTRCQSMPNYSPSNSSLHPTLLKSHKMVTRAHTNCLKPK</sequence>